<feature type="transmembrane region" description="Helical" evidence="1">
    <location>
        <begin position="70"/>
        <end position="91"/>
    </location>
</feature>
<proteinExistence type="predicted"/>
<name>A0A837DEV7_9PSEU</name>
<dbReference type="Proteomes" id="UP000030848">
    <property type="component" value="Unassembled WGS sequence"/>
</dbReference>
<accession>A0A837DEV7</accession>
<dbReference type="AlphaFoldDB" id="A0A837DEV7"/>
<feature type="transmembrane region" description="Helical" evidence="1">
    <location>
        <begin position="12"/>
        <end position="34"/>
    </location>
</feature>
<evidence type="ECO:0000313" key="2">
    <source>
        <dbReference type="EMBL" id="KHF44386.1"/>
    </source>
</evidence>
<reference evidence="2 3" key="1">
    <citation type="submission" date="2014-10" db="EMBL/GenBank/DDBJ databases">
        <title>Genome sequence of Micropolyspora internatus JCM3315.</title>
        <authorList>
            <person name="Shin S.-K."/>
            <person name="Yi H."/>
        </authorList>
    </citation>
    <scope>NUCLEOTIDE SEQUENCE [LARGE SCALE GENOMIC DNA]</scope>
    <source>
        <strain evidence="2 3">JCM 3315</strain>
    </source>
</reference>
<keyword evidence="1" id="KW-0812">Transmembrane</keyword>
<evidence type="ECO:0000313" key="3">
    <source>
        <dbReference type="Proteomes" id="UP000030848"/>
    </source>
</evidence>
<dbReference type="OMA" id="FATWFLN"/>
<protein>
    <submittedName>
        <fullName evidence="2">Uncharacterized protein</fullName>
    </submittedName>
</protein>
<organism evidence="2 3">
    <name type="scientific">Saccharomonospora viridis</name>
    <dbReference type="NCBI Taxonomy" id="1852"/>
    <lineage>
        <taxon>Bacteria</taxon>
        <taxon>Bacillati</taxon>
        <taxon>Actinomycetota</taxon>
        <taxon>Actinomycetes</taxon>
        <taxon>Pseudonocardiales</taxon>
        <taxon>Pseudonocardiaceae</taxon>
        <taxon>Saccharomonospora</taxon>
    </lineage>
</organism>
<dbReference type="EMBL" id="JRZE01000003">
    <property type="protein sequence ID" value="KHF44386.1"/>
    <property type="molecule type" value="Genomic_DNA"/>
</dbReference>
<evidence type="ECO:0000256" key="1">
    <source>
        <dbReference type="SAM" id="Phobius"/>
    </source>
</evidence>
<keyword evidence="1" id="KW-0472">Membrane</keyword>
<gene>
    <name evidence="2" type="ORF">MINT15_12680</name>
</gene>
<keyword evidence="1" id="KW-1133">Transmembrane helix</keyword>
<comment type="caution">
    <text evidence="2">The sequence shown here is derived from an EMBL/GenBank/DDBJ whole genome shotgun (WGS) entry which is preliminary data.</text>
</comment>
<sequence length="101" mass="10544">MRAGVVRMLSGGVRWVGLVLATVLVLHVIFVVGAGNPDNGIVSFVSEAADVAVIGFKDLFVPEDPKLAVLLNYGIAAIFWLVASSIAVRIVRAVGGEDAAR</sequence>